<dbReference type="InterPro" id="IPR012338">
    <property type="entry name" value="Beta-lactam/transpept-like"/>
</dbReference>
<dbReference type="InterPro" id="IPR050491">
    <property type="entry name" value="AmpC-like"/>
</dbReference>
<dbReference type="PANTHER" id="PTHR46825:SF7">
    <property type="entry name" value="D-ALANYL-D-ALANINE CARBOXYPEPTIDASE"/>
    <property type="match status" value="1"/>
</dbReference>
<dbReference type="InterPro" id="IPR001466">
    <property type="entry name" value="Beta-lactam-related"/>
</dbReference>
<keyword evidence="2" id="KW-0378">Hydrolase</keyword>
<keyword evidence="3" id="KW-1185">Reference proteome</keyword>
<dbReference type="SUPFAM" id="SSF54427">
    <property type="entry name" value="NTF2-like"/>
    <property type="match status" value="1"/>
</dbReference>
<dbReference type="GO" id="GO:0016787">
    <property type="term" value="F:hydrolase activity"/>
    <property type="evidence" value="ECO:0007669"/>
    <property type="project" value="UniProtKB-KW"/>
</dbReference>
<organism evidence="2 3">
    <name type="scientific">Flagellimonas marina</name>
    <dbReference type="NCBI Taxonomy" id="1775168"/>
    <lineage>
        <taxon>Bacteria</taxon>
        <taxon>Pseudomonadati</taxon>
        <taxon>Bacteroidota</taxon>
        <taxon>Flavobacteriia</taxon>
        <taxon>Flavobacteriales</taxon>
        <taxon>Flavobacteriaceae</taxon>
        <taxon>Flagellimonas</taxon>
    </lineage>
</organism>
<proteinExistence type="predicted"/>
<name>A0ABV8PIZ0_9FLAO</name>
<evidence type="ECO:0000259" key="1">
    <source>
        <dbReference type="Pfam" id="PF00144"/>
    </source>
</evidence>
<reference evidence="3" key="1">
    <citation type="journal article" date="2019" name="Int. J. Syst. Evol. Microbiol.">
        <title>The Global Catalogue of Microorganisms (GCM) 10K type strain sequencing project: providing services to taxonomists for standard genome sequencing and annotation.</title>
        <authorList>
            <consortium name="The Broad Institute Genomics Platform"/>
            <consortium name="The Broad Institute Genome Sequencing Center for Infectious Disease"/>
            <person name="Wu L."/>
            <person name="Ma J."/>
        </authorList>
    </citation>
    <scope>NUCLEOTIDE SEQUENCE [LARGE SCALE GENOMIC DNA]</scope>
    <source>
        <strain evidence="3">CGMCC 1.15774</strain>
    </source>
</reference>
<comment type="caution">
    <text evidence="2">The sequence shown here is derived from an EMBL/GenBank/DDBJ whole genome shotgun (WGS) entry which is preliminary data.</text>
</comment>
<dbReference type="PANTHER" id="PTHR46825">
    <property type="entry name" value="D-ALANYL-D-ALANINE-CARBOXYPEPTIDASE/ENDOPEPTIDASE AMPH"/>
    <property type="match status" value="1"/>
</dbReference>
<gene>
    <name evidence="2" type="ORF">ACFOWS_01915</name>
</gene>
<dbReference type="Pfam" id="PF00144">
    <property type="entry name" value="Beta-lactamase"/>
    <property type="match status" value="1"/>
</dbReference>
<accession>A0ABV8PIZ0</accession>
<dbReference type="SUPFAM" id="SSF56601">
    <property type="entry name" value="beta-lactamase/transpeptidase-like"/>
    <property type="match status" value="1"/>
</dbReference>
<dbReference type="EMBL" id="JBHSCL010000002">
    <property type="protein sequence ID" value="MFC4218869.1"/>
    <property type="molecule type" value="Genomic_DNA"/>
</dbReference>
<feature type="domain" description="Beta-lactamase-related" evidence="1">
    <location>
        <begin position="43"/>
        <end position="366"/>
    </location>
</feature>
<dbReference type="InterPro" id="IPR032710">
    <property type="entry name" value="NTF2-like_dom_sf"/>
</dbReference>
<dbReference type="Gene3D" id="3.40.710.10">
    <property type="entry name" value="DD-peptidase/beta-lactamase superfamily"/>
    <property type="match status" value="1"/>
</dbReference>
<dbReference type="Gene3D" id="3.10.450.50">
    <property type="match status" value="1"/>
</dbReference>
<protein>
    <submittedName>
        <fullName evidence="2">Serine hydrolase</fullName>
    </submittedName>
</protein>
<evidence type="ECO:0000313" key="2">
    <source>
        <dbReference type="EMBL" id="MFC4218869.1"/>
    </source>
</evidence>
<evidence type="ECO:0000313" key="3">
    <source>
        <dbReference type="Proteomes" id="UP001595841"/>
    </source>
</evidence>
<dbReference type="RefSeq" id="WP_379762240.1">
    <property type="nucleotide sequence ID" value="NZ_JBHSCL010000002.1"/>
</dbReference>
<dbReference type="Proteomes" id="UP001595841">
    <property type="component" value="Unassembled WGS sequence"/>
</dbReference>
<sequence length="508" mass="58068">MMGSKNKAVFRAFIAFLFFQAFVYGQEFYTELESELQAKLNYIVQENQLPGATFSLLLDEQHQITLAAGFLDTDEKIPMKPNTKMPAGSVGKIFFAAVALKMIEEGKLDLEDKVATFLGNTEWYPTFPNHADIKIINLMNHTSGLPRHLFQPEFLEDFAKDPKKKRAPVDCIQSVANKEAVHPVGQGWAYSDTNFILLGLIVEKITGRDYYDLIQEQILVPLQLDLTVPQQKDPINGLAQGYVGSNNPFGLPKKVLDENGHLVLDPSFEWAGGGFVSNPSDLTKMLKFIHEGDYLNEDTKAKLKKAVSMSTGQAFDNGYGLGTFVWSKRNDTRYGHSGFFPGYVSHVEYSQNRQYALAIQVNADSSYAYLQQFLHDLEEIVDNYLDRIDDHNIRQNFKRQEDCWNNSNIECYMEAYAVSEPIQTASRGGITYGYENIIGDYKKYFPKERMGKLYFDKIKTRRLSANLYFVTGRFNLKFSDREELSRGWFSVNMKKIKGKWYMITDHSS</sequence>